<dbReference type="GO" id="GO:0004605">
    <property type="term" value="F:phosphatidate cytidylyltransferase activity"/>
    <property type="evidence" value="ECO:0007669"/>
    <property type="project" value="UniProtKB-UniRule"/>
</dbReference>
<dbReference type="GO" id="GO:0006658">
    <property type="term" value="P:phosphatidylserine metabolic process"/>
    <property type="evidence" value="ECO:0007669"/>
    <property type="project" value="EnsemblFungi"/>
</dbReference>
<dbReference type="InterPro" id="IPR016720">
    <property type="entry name" value="PC_Trfase_euk"/>
</dbReference>
<feature type="transmembrane region" description="Helical" evidence="16">
    <location>
        <begin position="287"/>
        <end position="308"/>
    </location>
</feature>
<feature type="region of interest" description="Disordered" evidence="18">
    <location>
        <begin position="47"/>
        <end position="83"/>
    </location>
</feature>
<feature type="transmembrane region" description="Helical" evidence="16">
    <location>
        <begin position="360"/>
        <end position="382"/>
    </location>
</feature>
<dbReference type="OrthoDB" id="10260889at2759"/>
<accession>S9PUH9</accession>
<dbReference type="GO" id="GO:0016024">
    <property type="term" value="P:CDP-diacylglycerol biosynthetic process"/>
    <property type="evidence" value="ECO:0007669"/>
    <property type="project" value="UniProtKB-UniRule"/>
</dbReference>
<keyword evidence="14 16" id="KW-0594">Phospholipid biosynthesis</keyword>
<keyword evidence="13 16" id="KW-0472">Membrane</keyword>
<evidence type="ECO:0000256" key="8">
    <source>
        <dbReference type="ARBA" id="ARBA00022679"/>
    </source>
</evidence>
<dbReference type="PROSITE" id="PS01315">
    <property type="entry name" value="CDS"/>
    <property type="match status" value="1"/>
</dbReference>
<comment type="similarity">
    <text evidence="5 16 17">Belongs to the CDS family.</text>
</comment>
<dbReference type="UniPathway" id="UPA00557">
    <property type="reaction ID" value="UER00614"/>
</dbReference>
<keyword evidence="11 16" id="KW-1133">Transmembrane helix</keyword>
<evidence type="ECO:0000256" key="13">
    <source>
        <dbReference type="ARBA" id="ARBA00023136"/>
    </source>
</evidence>
<comment type="subcellular location">
    <subcellularLocation>
        <location evidence="2">Membrane</location>
        <topology evidence="2">Multi-pass membrane protein</topology>
    </subcellularLocation>
</comment>
<reference evidence="19 20" key="1">
    <citation type="journal article" date="2011" name="Science">
        <title>Comparative functional genomics of the fission yeasts.</title>
        <authorList>
            <person name="Rhind N."/>
            <person name="Chen Z."/>
            <person name="Yassour M."/>
            <person name="Thompson D.A."/>
            <person name="Haas B.J."/>
            <person name="Habib N."/>
            <person name="Wapinski I."/>
            <person name="Roy S."/>
            <person name="Lin M.F."/>
            <person name="Heiman D.I."/>
            <person name="Young S.K."/>
            <person name="Furuya K."/>
            <person name="Guo Y."/>
            <person name="Pidoux A."/>
            <person name="Chen H.M."/>
            <person name="Robbertse B."/>
            <person name="Goldberg J.M."/>
            <person name="Aoki K."/>
            <person name="Bayne E.H."/>
            <person name="Berlin A.M."/>
            <person name="Desjardins C.A."/>
            <person name="Dobbs E."/>
            <person name="Dukaj L."/>
            <person name="Fan L."/>
            <person name="FitzGerald M.G."/>
            <person name="French C."/>
            <person name="Gujja S."/>
            <person name="Hansen K."/>
            <person name="Keifenheim D."/>
            <person name="Levin J.Z."/>
            <person name="Mosher R.A."/>
            <person name="Mueller C.A."/>
            <person name="Pfiffner J."/>
            <person name="Priest M."/>
            <person name="Russ C."/>
            <person name="Smialowska A."/>
            <person name="Swoboda P."/>
            <person name="Sykes S.M."/>
            <person name="Vaughn M."/>
            <person name="Vengrova S."/>
            <person name="Yoder R."/>
            <person name="Zeng Q."/>
            <person name="Allshire R."/>
            <person name="Baulcombe D."/>
            <person name="Birren B.W."/>
            <person name="Brown W."/>
            <person name="Ekwall K."/>
            <person name="Kellis M."/>
            <person name="Leatherwood J."/>
            <person name="Levin H."/>
            <person name="Margalit H."/>
            <person name="Martienssen R."/>
            <person name="Nieduszynski C.A."/>
            <person name="Spatafora J.W."/>
            <person name="Friedman N."/>
            <person name="Dalgaard J.Z."/>
            <person name="Baumann P."/>
            <person name="Niki H."/>
            <person name="Regev A."/>
            <person name="Nusbaum C."/>
        </authorList>
    </citation>
    <scope>NUCLEOTIDE SEQUENCE [LARGE SCALE GENOMIC DNA]</scope>
    <source>
        <strain evidence="20">yFS286</strain>
    </source>
</reference>
<evidence type="ECO:0000256" key="2">
    <source>
        <dbReference type="ARBA" id="ARBA00004141"/>
    </source>
</evidence>
<evidence type="ECO:0000256" key="4">
    <source>
        <dbReference type="ARBA" id="ARBA00005189"/>
    </source>
</evidence>
<dbReference type="GO" id="GO:0046488">
    <property type="term" value="P:phosphatidylinositol metabolic process"/>
    <property type="evidence" value="ECO:0007669"/>
    <property type="project" value="EnsemblFungi"/>
</dbReference>
<dbReference type="InterPro" id="IPR000374">
    <property type="entry name" value="PC_trans"/>
</dbReference>
<feature type="transmembrane region" description="Helical" evidence="16">
    <location>
        <begin position="192"/>
        <end position="209"/>
    </location>
</feature>
<dbReference type="GeneID" id="25030809"/>
<dbReference type="HOGENOM" id="CLU_023471_1_1_1"/>
<dbReference type="GO" id="GO:0070319">
    <property type="term" value="C:Golgi to plasma membrane transport vesicle"/>
    <property type="evidence" value="ECO:0007669"/>
    <property type="project" value="EnsemblFungi"/>
</dbReference>
<evidence type="ECO:0000256" key="15">
    <source>
        <dbReference type="ARBA" id="ARBA00023264"/>
    </source>
</evidence>
<keyword evidence="10 16" id="KW-0548">Nucleotidyltransferase</keyword>
<keyword evidence="20" id="KW-1185">Reference proteome</keyword>
<evidence type="ECO:0000256" key="6">
    <source>
        <dbReference type="ARBA" id="ARBA00012487"/>
    </source>
</evidence>
<evidence type="ECO:0000256" key="12">
    <source>
        <dbReference type="ARBA" id="ARBA00023098"/>
    </source>
</evidence>
<dbReference type="OMA" id="FFAYMYF"/>
<dbReference type="AlphaFoldDB" id="S9PUH9"/>
<evidence type="ECO:0000256" key="14">
    <source>
        <dbReference type="ARBA" id="ARBA00023209"/>
    </source>
</evidence>
<proteinExistence type="inferred from homology"/>
<feature type="compositionally biased region" description="Basic and acidic residues" evidence="18">
    <location>
        <begin position="50"/>
        <end position="61"/>
    </location>
</feature>
<evidence type="ECO:0000313" key="19">
    <source>
        <dbReference type="EMBL" id="EPX71612.1"/>
    </source>
</evidence>
<dbReference type="eggNOG" id="KOG1440">
    <property type="taxonomic scope" value="Eukaryota"/>
</dbReference>
<dbReference type="Proteomes" id="UP000016088">
    <property type="component" value="Unassembled WGS sequence"/>
</dbReference>
<evidence type="ECO:0000256" key="5">
    <source>
        <dbReference type="ARBA" id="ARBA00010185"/>
    </source>
</evidence>
<protein>
    <recommendedName>
        <fullName evidence="6 16">Phosphatidate cytidylyltransferase</fullName>
        <ecNumber evidence="6 16">2.7.7.41</ecNumber>
    </recommendedName>
</protein>
<keyword evidence="12 16" id="KW-0443">Lipid metabolism</keyword>
<evidence type="ECO:0000256" key="10">
    <source>
        <dbReference type="ARBA" id="ARBA00022695"/>
    </source>
</evidence>
<comment type="pathway">
    <text evidence="3 16 17">Phospholipid metabolism; CDP-diacylglycerol biosynthesis; CDP-diacylglycerol from sn-glycerol 3-phosphate: step 3/3.</text>
</comment>
<dbReference type="PANTHER" id="PTHR13773">
    <property type="entry name" value="PHOSPHATIDATE CYTIDYLYLTRANSFERASE"/>
    <property type="match status" value="1"/>
</dbReference>
<evidence type="ECO:0000256" key="7">
    <source>
        <dbReference type="ARBA" id="ARBA00022516"/>
    </source>
</evidence>
<dbReference type="PANTHER" id="PTHR13773:SF8">
    <property type="entry name" value="PHOSPHATIDATE CYTIDYLYLTRANSFERASE, PHOTORECEPTOR-SPECIFIC"/>
    <property type="match status" value="1"/>
</dbReference>
<organism evidence="19 20">
    <name type="scientific">Schizosaccharomyces octosporus (strain yFS286)</name>
    <name type="common">Fission yeast</name>
    <name type="synonym">Octosporomyces octosporus</name>
    <dbReference type="NCBI Taxonomy" id="483514"/>
    <lineage>
        <taxon>Eukaryota</taxon>
        <taxon>Fungi</taxon>
        <taxon>Dikarya</taxon>
        <taxon>Ascomycota</taxon>
        <taxon>Taphrinomycotina</taxon>
        <taxon>Schizosaccharomycetes</taxon>
        <taxon>Schizosaccharomycetales</taxon>
        <taxon>Schizosaccharomycetaceae</taxon>
        <taxon>Schizosaccharomyces</taxon>
    </lineage>
</organism>
<feature type="transmembrane region" description="Helical" evidence="16">
    <location>
        <begin position="93"/>
        <end position="111"/>
    </location>
</feature>
<name>S9PUH9_SCHOY</name>
<feature type="transmembrane region" description="Helical" evidence="16">
    <location>
        <begin position="221"/>
        <end position="239"/>
    </location>
</feature>
<evidence type="ECO:0000256" key="3">
    <source>
        <dbReference type="ARBA" id="ARBA00005119"/>
    </source>
</evidence>
<comment type="pathway">
    <text evidence="4">Lipid metabolism.</text>
</comment>
<evidence type="ECO:0000313" key="20">
    <source>
        <dbReference type="Proteomes" id="UP000016088"/>
    </source>
</evidence>
<dbReference type="RefSeq" id="XP_013020236.1">
    <property type="nucleotide sequence ID" value="XM_013164782.1"/>
</dbReference>
<evidence type="ECO:0000256" key="17">
    <source>
        <dbReference type="RuleBase" id="RU003938"/>
    </source>
</evidence>
<dbReference type="VEuPathDB" id="FungiDB:SOCG_01829"/>
<comment type="catalytic activity">
    <reaction evidence="1 16 17">
        <text>a 1,2-diacyl-sn-glycero-3-phosphate + CTP + H(+) = a CDP-1,2-diacyl-sn-glycerol + diphosphate</text>
        <dbReference type="Rhea" id="RHEA:16229"/>
        <dbReference type="ChEBI" id="CHEBI:15378"/>
        <dbReference type="ChEBI" id="CHEBI:33019"/>
        <dbReference type="ChEBI" id="CHEBI:37563"/>
        <dbReference type="ChEBI" id="CHEBI:58332"/>
        <dbReference type="ChEBI" id="CHEBI:58608"/>
        <dbReference type="EC" id="2.7.7.41"/>
    </reaction>
</comment>
<feature type="transmembrane region" description="Helical" evidence="16">
    <location>
        <begin position="245"/>
        <end position="266"/>
    </location>
</feature>
<dbReference type="Pfam" id="PF01148">
    <property type="entry name" value="CTP_transf_1"/>
    <property type="match status" value="1"/>
</dbReference>
<dbReference type="PIRSF" id="PIRSF018269">
    <property type="entry name" value="PC_trans_euk"/>
    <property type="match status" value="1"/>
</dbReference>
<evidence type="ECO:0000256" key="18">
    <source>
        <dbReference type="SAM" id="MobiDB-lite"/>
    </source>
</evidence>
<dbReference type="EC" id="2.7.7.41" evidence="6 16"/>
<evidence type="ECO:0000256" key="1">
    <source>
        <dbReference type="ARBA" id="ARBA00001698"/>
    </source>
</evidence>
<dbReference type="GO" id="GO:0005789">
    <property type="term" value="C:endoplasmic reticulum membrane"/>
    <property type="evidence" value="ECO:0007669"/>
    <property type="project" value="TreeGrafter"/>
</dbReference>
<sequence length="480" mass="54625">MSLGSEIHYSANIALSKKQFGYAFGCSESYRTKRELNRIQMARKRSVKKSLAEKENQEESSKLTIPSMKKDGQSELTTKAKKALNSRKPSQNFITRTVWTLIMIAMFFSVLAMGHFWVVVLVTLIQIGVYKEVIAIASVPSREKDLPWTKFVNWYFLMTTLYYAYGESIFTYFHHLFVNDSYVLPLVSHHRFISFMLYIMGFVLFVASLQKGKYKFQFSQFCWTHMTLLLVVGQAHFIINNIFEGLFWFFVPVCYVVCNDVFAYLCGKMFGKHPLIEVSPKKTIEGFLGGWLCTVVVGSLITFILMQFDYFICPSRDLSTSVFTGLTCTPNSVFVPHTYSVPTSLVQYLHIPEAVTFAPIYFHLAVFATFSSLVAPFGGFFASGLKRAFKIKDFGDSIPGHGGLTDRVDCQFLNGVFVYMYFQSFIAEKNSSTSDILDTAIATLTTPEQLRLLEDFQNYLVDQGKITADAICNRILKGNR</sequence>
<keyword evidence="8 16" id="KW-0808">Transferase</keyword>
<dbReference type="EMBL" id="KE503208">
    <property type="protein sequence ID" value="EPX71612.1"/>
    <property type="molecule type" value="Genomic_DNA"/>
</dbReference>
<evidence type="ECO:0000256" key="16">
    <source>
        <dbReference type="PIRNR" id="PIRNR018269"/>
    </source>
</evidence>
<evidence type="ECO:0000256" key="9">
    <source>
        <dbReference type="ARBA" id="ARBA00022692"/>
    </source>
</evidence>
<evidence type="ECO:0000256" key="11">
    <source>
        <dbReference type="ARBA" id="ARBA00022989"/>
    </source>
</evidence>
<feature type="transmembrane region" description="Helical" evidence="16">
    <location>
        <begin position="151"/>
        <end position="172"/>
    </location>
</feature>
<keyword evidence="9 16" id="KW-0812">Transmembrane</keyword>
<keyword evidence="7 16" id="KW-0444">Lipid biosynthesis</keyword>
<gene>
    <name evidence="19" type="ORF">SOCG_01829</name>
</gene>
<keyword evidence="15 16" id="KW-1208">Phospholipid metabolism</keyword>